<comment type="caution">
    <text evidence="19">The sequence shown here is derived from an EMBL/GenBank/DDBJ whole genome shotgun (WGS) entry which is preliminary data.</text>
</comment>
<evidence type="ECO:0000256" key="11">
    <source>
        <dbReference type="ARBA" id="ARBA00023002"/>
    </source>
</evidence>
<protein>
    <recommendedName>
        <fullName evidence="15">Ubiquinol oxidase polypeptide II</fullName>
    </recommendedName>
</protein>
<dbReference type="InterPro" id="IPR045187">
    <property type="entry name" value="CcO_II"/>
</dbReference>
<evidence type="ECO:0000313" key="19">
    <source>
        <dbReference type="EMBL" id="MEK8050352.1"/>
    </source>
</evidence>
<evidence type="ECO:0000259" key="18">
    <source>
        <dbReference type="PROSITE" id="PS50999"/>
    </source>
</evidence>
<feature type="transmembrane region" description="Helical" evidence="16">
    <location>
        <begin position="57"/>
        <end position="78"/>
    </location>
</feature>
<dbReference type="InterPro" id="IPR010514">
    <property type="entry name" value="COX_ARM"/>
</dbReference>
<accession>A0ABU9CER4</accession>
<evidence type="ECO:0000256" key="3">
    <source>
        <dbReference type="ARBA" id="ARBA00007866"/>
    </source>
</evidence>
<dbReference type="Proteomes" id="UP001365405">
    <property type="component" value="Unassembled WGS sequence"/>
</dbReference>
<feature type="domain" description="Cytochrome oxidase subunit II transmembrane region profile" evidence="18">
    <location>
        <begin position="29"/>
        <end position="129"/>
    </location>
</feature>
<keyword evidence="9" id="KW-0249">Electron transport</keyword>
<keyword evidence="13" id="KW-0564">Palmitate</keyword>
<evidence type="ECO:0000313" key="20">
    <source>
        <dbReference type="Proteomes" id="UP001365405"/>
    </source>
</evidence>
<comment type="similarity">
    <text evidence="3">Belongs to the cytochrome c oxidase subunit 2 family.</text>
</comment>
<evidence type="ECO:0000256" key="10">
    <source>
        <dbReference type="ARBA" id="ARBA00022989"/>
    </source>
</evidence>
<sequence length="381" mass="40946">MSDLRAHTPTPRHRGRALLPLAALLPVLPLAGCKTIVMNPAGDIARQQADLIVTSTVLMLLIIVPVIALTLLFAWRYRVRQAGASSARYEPDWDHSTKLELLIWGAPLAIIIALGTITWISTHQLDPFRPLSRLDENRALPANVKPLEVQAVALDWKWLFVYPELGIATVNELALPVDRPVRFTLTASTVMNSFYVPALAGQIYAMPGMASQLNAVINKPGTWEGFSANYSGEGFSGMRFAFHGLAQADFDRWVEGARGAGAALDRATYLALEKPSQRDAVRRFASVDKGLFDAVVNRCVEPGRMCMADMMAIDARGGAGKGGLAAVTRANWRDGQQTVVAGLCTAADPEGRGPVAVSAAPAAKAARSLPANNTNNNATEL</sequence>
<keyword evidence="4" id="KW-0813">Transport</keyword>
<evidence type="ECO:0000256" key="13">
    <source>
        <dbReference type="ARBA" id="ARBA00023139"/>
    </source>
</evidence>
<evidence type="ECO:0000259" key="17">
    <source>
        <dbReference type="PROSITE" id="PS50857"/>
    </source>
</evidence>
<evidence type="ECO:0000256" key="4">
    <source>
        <dbReference type="ARBA" id="ARBA00022448"/>
    </source>
</evidence>
<dbReference type="InterPro" id="IPR006333">
    <property type="entry name" value="Cyt_o_ubiquinol_oxidase_su2"/>
</dbReference>
<evidence type="ECO:0000256" key="2">
    <source>
        <dbReference type="ARBA" id="ARBA00004651"/>
    </source>
</evidence>
<evidence type="ECO:0000256" key="12">
    <source>
        <dbReference type="ARBA" id="ARBA00023136"/>
    </source>
</evidence>
<evidence type="ECO:0000256" key="8">
    <source>
        <dbReference type="ARBA" id="ARBA00022729"/>
    </source>
</evidence>
<keyword evidence="5" id="KW-1003">Cell membrane</keyword>
<dbReference type="InterPro" id="IPR011759">
    <property type="entry name" value="Cyt_c_oxidase_su2_TM_dom"/>
</dbReference>
<dbReference type="RefSeq" id="WP_341410033.1">
    <property type="nucleotide sequence ID" value="NZ_JBBUTH010000004.1"/>
</dbReference>
<dbReference type="Pfam" id="PF06481">
    <property type="entry name" value="COX_ARM"/>
    <property type="match status" value="1"/>
</dbReference>
<dbReference type="NCBIfam" id="TIGR01433">
    <property type="entry name" value="CyoA"/>
    <property type="match status" value="1"/>
</dbReference>
<gene>
    <name evidence="19" type="primary">cyoA</name>
    <name evidence="19" type="ORF">AACH10_08890</name>
</gene>
<dbReference type="Gene3D" id="2.60.40.420">
    <property type="entry name" value="Cupredoxins - blue copper proteins"/>
    <property type="match status" value="1"/>
</dbReference>
<evidence type="ECO:0000256" key="1">
    <source>
        <dbReference type="ARBA" id="ARBA00004418"/>
    </source>
</evidence>
<dbReference type="Pfam" id="PF00116">
    <property type="entry name" value="COX2"/>
    <property type="match status" value="1"/>
</dbReference>
<evidence type="ECO:0000256" key="16">
    <source>
        <dbReference type="SAM" id="Phobius"/>
    </source>
</evidence>
<proteinExistence type="inferred from homology"/>
<dbReference type="SUPFAM" id="SSF49503">
    <property type="entry name" value="Cupredoxins"/>
    <property type="match status" value="1"/>
</dbReference>
<keyword evidence="12 16" id="KW-0472">Membrane</keyword>
<evidence type="ECO:0000256" key="7">
    <source>
        <dbReference type="ARBA" id="ARBA00022692"/>
    </source>
</evidence>
<evidence type="ECO:0000256" key="15">
    <source>
        <dbReference type="ARBA" id="ARBA00030198"/>
    </source>
</evidence>
<dbReference type="InterPro" id="IPR036257">
    <property type="entry name" value="Cyt_c_oxidase_su2_TM_sf"/>
</dbReference>
<dbReference type="PROSITE" id="PS50857">
    <property type="entry name" value="COX2_CUA"/>
    <property type="match status" value="1"/>
</dbReference>
<keyword evidence="8" id="KW-0732">Signal</keyword>
<evidence type="ECO:0000256" key="5">
    <source>
        <dbReference type="ARBA" id="ARBA00022475"/>
    </source>
</evidence>
<dbReference type="PANTHER" id="PTHR22888">
    <property type="entry name" value="CYTOCHROME C OXIDASE, SUBUNIT II"/>
    <property type="match status" value="1"/>
</dbReference>
<dbReference type="InterPro" id="IPR034227">
    <property type="entry name" value="CuRO_UO_II"/>
</dbReference>
<name>A0ABU9CER4_9BURK</name>
<dbReference type="EMBL" id="JBBUTH010000004">
    <property type="protein sequence ID" value="MEK8050352.1"/>
    <property type="molecule type" value="Genomic_DNA"/>
</dbReference>
<feature type="domain" description="Cytochrome oxidase subunit II copper A binding" evidence="17">
    <location>
        <begin position="144"/>
        <end position="256"/>
    </location>
</feature>
<organism evidence="19 20">
    <name type="scientific">Pseudaquabacterium inlustre</name>
    <dbReference type="NCBI Taxonomy" id="2984192"/>
    <lineage>
        <taxon>Bacteria</taxon>
        <taxon>Pseudomonadati</taxon>
        <taxon>Pseudomonadota</taxon>
        <taxon>Betaproteobacteria</taxon>
        <taxon>Burkholderiales</taxon>
        <taxon>Sphaerotilaceae</taxon>
        <taxon>Pseudaquabacterium</taxon>
    </lineage>
</organism>
<dbReference type="SUPFAM" id="SSF81464">
    <property type="entry name" value="Cytochrome c oxidase subunit II-like, transmembrane region"/>
    <property type="match status" value="1"/>
</dbReference>
<dbReference type="PANTHER" id="PTHR22888:SF18">
    <property type="entry name" value="CYTOCHROME BO(3) UBIQUINOL OXIDASE SUBUNIT 2"/>
    <property type="match status" value="1"/>
</dbReference>
<dbReference type="Gene3D" id="1.10.287.90">
    <property type="match status" value="1"/>
</dbReference>
<keyword evidence="11" id="KW-0560">Oxidoreductase</keyword>
<reference evidence="19 20" key="1">
    <citation type="submission" date="2024-04" db="EMBL/GenBank/DDBJ databases">
        <title>Novel species of the genus Ideonella isolated from streams.</title>
        <authorList>
            <person name="Lu H."/>
        </authorList>
    </citation>
    <scope>NUCLEOTIDE SEQUENCE [LARGE SCALE GENOMIC DNA]</scope>
    <source>
        <strain evidence="19 20">DXS22W</strain>
    </source>
</reference>
<evidence type="ECO:0000256" key="14">
    <source>
        <dbReference type="ARBA" id="ARBA00023288"/>
    </source>
</evidence>
<keyword evidence="6" id="KW-0679">Respiratory chain</keyword>
<dbReference type="PRINTS" id="PR01166">
    <property type="entry name" value="CYCOXIDASEII"/>
</dbReference>
<keyword evidence="14" id="KW-0449">Lipoprotein</keyword>
<dbReference type="CDD" id="cd04212">
    <property type="entry name" value="CuRO_UO_II"/>
    <property type="match status" value="1"/>
</dbReference>
<keyword evidence="20" id="KW-1185">Reference proteome</keyword>
<dbReference type="InterPro" id="IPR008972">
    <property type="entry name" value="Cupredoxin"/>
</dbReference>
<dbReference type="InterPro" id="IPR002429">
    <property type="entry name" value="CcO_II-like_C"/>
</dbReference>
<keyword evidence="7 16" id="KW-0812">Transmembrane</keyword>
<feature type="transmembrane region" description="Helical" evidence="16">
    <location>
        <begin position="99"/>
        <end position="120"/>
    </location>
</feature>
<evidence type="ECO:0000256" key="6">
    <source>
        <dbReference type="ARBA" id="ARBA00022660"/>
    </source>
</evidence>
<evidence type="ECO:0000256" key="9">
    <source>
        <dbReference type="ARBA" id="ARBA00022982"/>
    </source>
</evidence>
<keyword evidence="10 16" id="KW-1133">Transmembrane helix</keyword>
<comment type="subcellular location">
    <subcellularLocation>
        <location evidence="2">Cell membrane</location>
        <topology evidence="2">Multi-pass membrane protein</topology>
    </subcellularLocation>
    <subcellularLocation>
        <location evidence="1">Periplasm</location>
    </subcellularLocation>
</comment>
<dbReference type="PROSITE" id="PS50999">
    <property type="entry name" value="COX2_TM"/>
    <property type="match status" value="1"/>
</dbReference>